<organism evidence="1 2">
    <name type="scientific">Microbacterium hominis</name>
    <dbReference type="NCBI Taxonomy" id="162426"/>
    <lineage>
        <taxon>Bacteria</taxon>
        <taxon>Bacillati</taxon>
        <taxon>Actinomycetota</taxon>
        <taxon>Actinomycetes</taxon>
        <taxon>Micrococcales</taxon>
        <taxon>Microbacteriaceae</taxon>
        <taxon>Microbacterium</taxon>
    </lineage>
</organism>
<evidence type="ECO:0000313" key="2">
    <source>
        <dbReference type="Proteomes" id="UP000502498"/>
    </source>
</evidence>
<dbReference type="PANTHER" id="PTHR34724:SF2">
    <property type="entry name" value="OS12G0596101 PROTEIN"/>
    <property type="match status" value="1"/>
</dbReference>
<dbReference type="RefSeq" id="WP_172989454.1">
    <property type="nucleotide sequence ID" value="NZ_CP054038.1"/>
</dbReference>
<sequence length="55" mass="5835">MCRQITCKTCGKATWAGCGQHVEEALAGVPRSARCQGHEEEAAPRRGFLASLFGG</sequence>
<proteinExistence type="predicted"/>
<dbReference type="Proteomes" id="UP000502498">
    <property type="component" value="Chromosome"/>
</dbReference>
<evidence type="ECO:0000313" key="1">
    <source>
        <dbReference type="EMBL" id="QKJ19013.1"/>
    </source>
</evidence>
<gene>
    <name evidence="1" type="ORF">HQM25_06235</name>
</gene>
<protein>
    <submittedName>
        <fullName evidence="1">Uncharacterized protein</fullName>
    </submittedName>
</protein>
<reference evidence="1 2" key="1">
    <citation type="submission" date="2020-05" db="EMBL/GenBank/DDBJ databases">
        <title>Strain PA2F3 complete genome.</title>
        <authorList>
            <person name="Kim Y.-S."/>
            <person name="Kim S.-J."/>
            <person name="Jung H.-k."/>
            <person name="Kim S.-E."/>
            <person name="Kim K.-H."/>
        </authorList>
    </citation>
    <scope>NUCLEOTIDE SEQUENCE [LARGE SCALE GENOMIC DNA]</scope>
    <source>
        <strain evidence="1 2">PA2F3</strain>
    </source>
</reference>
<accession>A0A7D4PTN7</accession>
<dbReference type="EMBL" id="CP054038">
    <property type="protein sequence ID" value="QKJ19013.1"/>
    <property type="molecule type" value="Genomic_DNA"/>
</dbReference>
<dbReference type="PANTHER" id="PTHR34724">
    <property type="entry name" value="OS12G0596101 PROTEIN"/>
    <property type="match status" value="1"/>
</dbReference>
<name>A0A7D4PTN7_9MICO</name>
<dbReference type="AlphaFoldDB" id="A0A7D4PTN7"/>